<feature type="domain" description="HTH merR-type" evidence="4">
    <location>
        <begin position="138"/>
        <end position="199"/>
    </location>
</feature>
<dbReference type="PROSITE" id="PS00552">
    <property type="entry name" value="HTH_MERR_1"/>
    <property type="match status" value="1"/>
</dbReference>
<dbReference type="Pfam" id="PF00376">
    <property type="entry name" value="MerR"/>
    <property type="match status" value="1"/>
</dbReference>
<comment type="caution">
    <text evidence="5">The sequence shown here is derived from an EMBL/GenBank/DDBJ whole genome shotgun (WGS) entry which is preliminary data.</text>
</comment>
<proteinExistence type="predicted"/>
<evidence type="ECO:0000313" key="6">
    <source>
        <dbReference type="Proteomes" id="UP001597262"/>
    </source>
</evidence>
<accession>A0ABW3RXP1</accession>
<organism evidence="5 6">
    <name type="scientific">Paenibacillus puldeungensis</name>
    <dbReference type="NCBI Taxonomy" id="696536"/>
    <lineage>
        <taxon>Bacteria</taxon>
        <taxon>Bacillati</taxon>
        <taxon>Bacillota</taxon>
        <taxon>Bacilli</taxon>
        <taxon>Bacillales</taxon>
        <taxon>Paenibacillaceae</taxon>
        <taxon>Paenibacillus</taxon>
    </lineage>
</organism>
<gene>
    <name evidence="5" type="ORF">ACFQ3W_12530</name>
</gene>
<sequence>MNTYKTAEIAHRIGIHPNTVRLYEELGLIPRAKRASNGYRVFTDFHLEQIKFARTAMEVEIIQSGLRRKAIEIIKSSTAGDFDRALALTNDYLLQIEKEITSAEEAISIVERLLSGRELELQPKAKADQLCLTRQETADRLQITMDALRNWEMNGLLTVKRKQNGYRVYTAEDLQRLIVIRSLRSANYSLAAILRMLRALYSDPEANLREVIDTPGEDDDIVSVCDKLLTSLQAAETNALQMLVQLGQMKKRFGSNPTL</sequence>
<keyword evidence="1" id="KW-0805">Transcription regulation</keyword>
<keyword evidence="6" id="KW-1185">Reference proteome</keyword>
<dbReference type="Gene3D" id="1.10.1660.10">
    <property type="match status" value="2"/>
</dbReference>
<dbReference type="PANTHER" id="PTHR30204">
    <property type="entry name" value="REDOX-CYCLING DRUG-SENSING TRANSCRIPTIONAL ACTIVATOR SOXR"/>
    <property type="match status" value="1"/>
</dbReference>
<dbReference type="PROSITE" id="PS50937">
    <property type="entry name" value="HTH_MERR_2"/>
    <property type="match status" value="2"/>
</dbReference>
<evidence type="ECO:0000256" key="2">
    <source>
        <dbReference type="ARBA" id="ARBA00023125"/>
    </source>
</evidence>
<keyword evidence="3" id="KW-0804">Transcription</keyword>
<evidence type="ECO:0000259" key="4">
    <source>
        <dbReference type="PROSITE" id="PS50937"/>
    </source>
</evidence>
<dbReference type="PANTHER" id="PTHR30204:SF94">
    <property type="entry name" value="HEAVY METAL-DEPENDENT TRANSCRIPTIONAL REGULATOR HI_0293-RELATED"/>
    <property type="match status" value="1"/>
</dbReference>
<dbReference type="SUPFAM" id="SSF46955">
    <property type="entry name" value="Putative DNA-binding domain"/>
    <property type="match status" value="2"/>
</dbReference>
<dbReference type="InterPro" id="IPR000551">
    <property type="entry name" value="MerR-type_HTH_dom"/>
</dbReference>
<dbReference type="Proteomes" id="UP001597262">
    <property type="component" value="Unassembled WGS sequence"/>
</dbReference>
<evidence type="ECO:0000313" key="5">
    <source>
        <dbReference type="EMBL" id="MFD1177113.1"/>
    </source>
</evidence>
<evidence type="ECO:0000256" key="1">
    <source>
        <dbReference type="ARBA" id="ARBA00023015"/>
    </source>
</evidence>
<dbReference type="CDD" id="cd00592">
    <property type="entry name" value="HTH_MerR-like"/>
    <property type="match status" value="1"/>
</dbReference>
<dbReference type="Pfam" id="PF13411">
    <property type="entry name" value="MerR_1"/>
    <property type="match status" value="1"/>
</dbReference>
<dbReference type="EMBL" id="JBHTLM010000008">
    <property type="protein sequence ID" value="MFD1177113.1"/>
    <property type="molecule type" value="Genomic_DNA"/>
</dbReference>
<reference evidence="6" key="1">
    <citation type="journal article" date="2019" name="Int. J. Syst. Evol. Microbiol.">
        <title>The Global Catalogue of Microorganisms (GCM) 10K type strain sequencing project: providing services to taxonomists for standard genome sequencing and annotation.</title>
        <authorList>
            <consortium name="The Broad Institute Genomics Platform"/>
            <consortium name="The Broad Institute Genome Sequencing Center for Infectious Disease"/>
            <person name="Wu L."/>
            <person name="Ma J."/>
        </authorList>
    </citation>
    <scope>NUCLEOTIDE SEQUENCE [LARGE SCALE GENOMIC DNA]</scope>
    <source>
        <strain evidence="6">CCUG 59189</strain>
    </source>
</reference>
<dbReference type="RefSeq" id="WP_379319564.1">
    <property type="nucleotide sequence ID" value="NZ_JBHTLM010000008.1"/>
</dbReference>
<dbReference type="InterPro" id="IPR009061">
    <property type="entry name" value="DNA-bd_dom_put_sf"/>
</dbReference>
<evidence type="ECO:0000256" key="3">
    <source>
        <dbReference type="ARBA" id="ARBA00023163"/>
    </source>
</evidence>
<keyword evidence="2" id="KW-0238">DNA-binding</keyword>
<feature type="domain" description="HTH merR-type" evidence="4">
    <location>
        <begin position="3"/>
        <end position="60"/>
    </location>
</feature>
<dbReference type="InterPro" id="IPR047057">
    <property type="entry name" value="MerR_fam"/>
</dbReference>
<protein>
    <submittedName>
        <fullName evidence="5">MerR family transcriptional regulator</fullName>
    </submittedName>
</protein>
<name>A0ABW3RXP1_9BACL</name>
<dbReference type="SMART" id="SM00422">
    <property type="entry name" value="HTH_MERR"/>
    <property type="match status" value="2"/>
</dbReference>